<gene>
    <name evidence="2" type="ORF">FSAL1345_LOCUS275</name>
</gene>
<feature type="compositionally biased region" description="Polar residues" evidence="1">
    <location>
        <begin position="222"/>
        <end position="231"/>
    </location>
</feature>
<organism evidence="2">
    <name type="scientific">Fabrea salina</name>
    <dbReference type="NCBI Taxonomy" id="342563"/>
    <lineage>
        <taxon>Eukaryota</taxon>
        <taxon>Sar</taxon>
        <taxon>Alveolata</taxon>
        <taxon>Ciliophora</taxon>
        <taxon>Postciliodesmatophora</taxon>
        <taxon>Heterotrichea</taxon>
        <taxon>Heterotrichida</taxon>
        <taxon>Fabreidae</taxon>
        <taxon>Fabrea</taxon>
    </lineage>
</organism>
<accession>A0A7S3MTN6</accession>
<name>A0A7S3MTN6_9CILI</name>
<sequence length="262" mass="29668">MKGSNSVAQLNLEKEISTRLYSQKLRPETKGGQRNPIVHSELEPALQKKPSKVMVPNYMESTRQAEMRPRGKGRAEYSNKAWGSQVFGEATNEFKPSRKVIEQAPSEVAQPTISRKKALATPETRDPINQPGLEFQVASPRPRGLGAQKSTIDSVLKYQEYPQEHQTPKPRPNLEKNNKSKVFETTPVYEPFKPAKKKALERNSGADSILKYNYALPYRETGNYSKPNESNVDPRGYAQVKSDRKASEVYKLRRNQSSVTFI</sequence>
<dbReference type="EMBL" id="HBIF01000322">
    <property type="protein sequence ID" value="CAE0317006.1"/>
    <property type="molecule type" value="Transcribed_RNA"/>
</dbReference>
<evidence type="ECO:0000256" key="1">
    <source>
        <dbReference type="SAM" id="MobiDB-lite"/>
    </source>
</evidence>
<protein>
    <submittedName>
        <fullName evidence="2">Uncharacterized protein</fullName>
    </submittedName>
</protein>
<evidence type="ECO:0000313" key="2">
    <source>
        <dbReference type="EMBL" id="CAE0317006.1"/>
    </source>
</evidence>
<proteinExistence type="predicted"/>
<feature type="compositionally biased region" description="Basic and acidic residues" evidence="1">
    <location>
        <begin position="63"/>
        <end position="77"/>
    </location>
</feature>
<dbReference type="AlphaFoldDB" id="A0A7S3MTN6"/>
<feature type="region of interest" description="Disordered" evidence="1">
    <location>
        <begin position="103"/>
        <end position="180"/>
    </location>
</feature>
<feature type="region of interest" description="Disordered" evidence="1">
    <location>
        <begin position="1"/>
        <end position="77"/>
    </location>
</feature>
<feature type="compositionally biased region" description="Basic and acidic residues" evidence="1">
    <location>
        <begin position="162"/>
        <end position="180"/>
    </location>
</feature>
<feature type="region of interest" description="Disordered" evidence="1">
    <location>
        <begin position="219"/>
        <end position="247"/>
    </location>
</feature>
<reference evidence="2" key="1">
    <citation type="submission" date="2021-01" db="EMBL/GenBank/DDBJ databases">
        <authorList>
            <person name="Corre E."/>
            <person name="Pelletier E."/>
            <person name="Niang G."/>
            <person name="Scheremetjew M."/>
            <person name="Finn R."/>
            <person name="Kale V."/>
            <person name="Holt S."/>
            <person name="Cochrane G."/>
            <person name="Meng A."/>
            <person name="Brown T."/>
            <person name="Cohen L."/>
        </authorList>
    </citation>
    <scope>NUCLEOTIDE SEQUENCE</scope>
</reference>